<feature type="chain" id="PRO_5033039638" description="Lipoprotein" evidence="1">
    <location>
        <begin position="32"/>
        <end position="109"/>
    </location>
</feature>
<accession>A0A7T0G2W6</accession>
<protein>
    <recommendedName>
        <fullName evidence="4">Lipoprotein</fullName>
    </recommendedName>
</protein>
<dbReference type="AlphaFoldDB" id="A0A7T0G2W6"/>
<reference evidence="3" key="1">
    <citation type="submission" date="2020-02" db="EMBL/GenBank/DDBJ databases">
        <title>Genomic and physiological characterization of two novel Nitrospinaceae genera.</title>
        <authorList>
            <person name="Mueller A.J."/>
            <person name="Jung M.-Y."/>
            <person name="Strachan C.R."/>
            <person name="Herbold C.W."/>
            <person name="Kirkegaard R.H."/>
            <person name="Daims H."/>
        </authorList>
    </citation>
    <scope>NUCLEOTIDE SEQUENCE [LARGE SCALE GENOMIC DNA]</scope>
</reference>
<sequence length="109" mass="11415">MDPLKIRILPFRKPFRLLLIFSLVLALSACAAGQSSSSSSSSASSSSSFKRIGAASETRLQGSGSLGSYTTLCRVSAELLCDKAYEMEVGEDCGCLDEGILKSGEAAPE</sequence>
<keyword evidence="1" id="KW-0732">Signal</keyword>
<evidence type="ECO:0000256" key="1">
    <source>
        <dbReference type="SAM" id="SignalP"/>
    </source>
</evidence>
<dbReference type="KEGG" id="nva:G3M78_04295"/>
<name>A0A7T0G2W6_9BACT</name>
<dbReference type="PROSITE" id="PS51257">
    <property type="entry name" value="PROKAR_LIPOPROTEIN"/>
    <property type="match status" value="1"/>
</dbReference>
<evidence type="ECO:0000313" key="2">
    <source>
        <dbReference type="EMBL" id="QPJ64651.1"/>
    </source>
</evidence>
<evidence type="ECO:0008006" key="4">
    <source>
        <dbReference type="Google" id="ProtNLM"/>
    </source>
</evidence>
<dbReference type="EMBL" id="CP048620">
    <property type="protein sequence ID" value="QPJ64651.1"/>
    <property type="molecule type" value="Genomic_DNA"/>
</dbReference>
<gene>
    <name evidence="2" type="ORF">G3M78_04295</name>
</gene>
<proteinExistence type="predicted"/>
<feature type="signal peptide" evidence="1">
    <location>
        <begin position="1"/>
        <end position="31"/>
    </location>
</feature>
<evidence type="ECO:0000313" key="3">
    <source>
        <dbReference type="Proteomes" id="UP000594464"/>
    </source>
</evidence>
<dbReference type="Proteomes" id="UP000594464">
    <property type="component" value="Chromosome"/>
</dbReference>
<organism evidence="2 3">
    <name type="scientific">Candidatus Nitrohelix vancouverensis</name>
    <dbReference type="NCBI Taxonomy" id="2705534"/>
    <lineage>
        <taxon>Bacteria</taxon>
        <taxon>Pseudomonadati</taxon>
        <taxon>Nitrospinota/Tectimicrobiota group</taxon>
        <taxon>Nitrospinota</taxon>
        <taxon>Nitrospinia</taxon>
        <taxon>Nitrospinales</taxon>
        <taxon>Nitrospinaceae</taxon>
        <taxon>Candidatus Nitrohelix</taxon>
    </lineage>
</organism>